<evidence type="ECO:0000256" key="1">
    <source>
        <dbReference type="ARBA" id="ARBA00022801"/>
    </source>
</evidence>
<dbReference type="GO" id="GO:0046486">
    <property type="term" value="P:glycerolipid metabolic process"/>
    <property type="evidence" value="ECO:0007669"/>
    <property type="project" value="UniProtKB-ARBA"/>
</dbReference>
<dbReference type="Pfam" id="PF01734">
    <property type="entry name" value="Patatin"/>
    <property type="match status" value="1"/>
</dbReference>
<feature type="active site" description="Proton acceptor" evidence="4">
    <location>
        <position position="239"/>
    </location>
</feature>
<dbReference type="Proteomes" id="UP001370758">
    <property type="component" value="Unassembled WGS sequence"/>
</dbReference>
<feature type="short sequence motif" description="DGA/G" evidence="4">
    <location>
        <begin position="239"/>
        <end position="241"/>
    </location>
</feature>
<name>A0AAV9WHQ6_9PEZI</name>
<dbReference type="InterPro" id="IPR002641">
    <property type="entry name" value="PNPLA_dom"/>
</dbReference>
<keyword evidence="3 4" id="KW-0443">Lipid metabolism</keyword>
<evidence type="ECO:0000256" key="3">
    <source>
        <dbReference type="ARBA" id="ARBA00023098"/>
    </source>
</evidence>
<dbReference type="GO" id="GO:0016042">
    <property type="term" value="P:lipid catabolic process"/>
    <property type="evidence" value="ECO:0007669"/>
    <property type="project" value="UniProtKB-UniRule"/>
</dbReference>
<dbReference type="PROSITE" id="PS51635">
    <property type="entry name" value="PNPLA"/>
    <property type="match status" value="1"/>
</dbReference>
<keyword evidence="7" id="KW-1185">Reference proteome</keyword>
<keyword evidence="1 4" id="KW-0378">Hydrolase</keyword>
<proteinExistence type="predicted"/>
<evidence type="ECO:0000256" key="4">
    <source>
        <dbReference type="PROSITE-ProRule" id="PRU01161"/>
    </source>
</evidence>
<protein>
    <recommendedName>
        <fullName evidence="5">PNPLA domain-containing protein</fullName>
    </recommendedName>
</protein>
<dbReference type="SUPFAM" id="SSF52151">
    <property type="entry name" value="FabD/lysophospholipase-like"/>
    <property type="match status" value="1"/>
</dbReference>
<feature type="short sequence motif" description="GXSXG" evidence="4">
    <location>
        <begin position="76"/>
        <end position="80"/>
    </location>
</feature>
<dbReference type="GO" id="GO:0016020">
    <property type="term" value="C:membrane"/>
    <property type="evidence" value="ECO:0007669"/>
    <property type="project" value="TreeGrafter"/>
</dbReference>
<dbReference type="GO" id="GO:0019369">
    <property type="term" value="P:arachidonate metabolic process"/>
    <property type="evidence" value="ECO:0007669"/>
    <property type="project" value="TreeGrafter"/>
</dbReference>
<dbReference type="AlphaFoldDB" id="A0AAV9WHQ6"/>
<feature type="domain" description="PNPLA" evidence="5">
    <location>
        <begin position="35"/>
        <end position="252"/>
    </location>
</feature>
<organism evidence="6 7">
    <name type="scientific">Arthrobotrys musiformis</name>
    <dbReference type="NCBI Taxonomy" id="47236"/>
    <lineage>
        <taxon>Eukaryota</taxon>
        <taxon>Fungi</taxon>
        <taxon>Dikarya</taxon>
        <taxon>Ascomycota</taxon>
        <taxon>Pezizomycotina</taxon>
        <taxon>Orbiliomycetes</taxon>
        <taxon>Orbiliales</taxon>
        <taxon>Orbiliaceae</taxon>
        <taxon>Arthrobotrys</taxon>
    </lineage>
</organism>
<accession>A0AAV9WHQ6</accession>
<reference evidence="6 7" key="1">
    <citation type="submission" date="2023-08" db="EMBL/GenBank/DDBJ databases">
        <authorList>
            <person name="Palmer J.M."/>
        </authorList>
    </citation>
    <scope>NUCLEOTIDE SEQUENCE [LARGE SCALE GENOMIC DNA]</scope>
    <source>
        <strain evidence="6 7">TWF481</strain>
    </source>
</reference>
<dbReference type="CDD" id="cd07199">
    <property type="entry name" value="Pat17_PNPLA8_PNPLA9_like"/>
    <property type="match status" value="1"/>
</dbReference>
<dbReference type="GO" id="GO:0047499">
    <property type="term" value="F:calcium-independent phospholipase A2 activity"/>
    <property type="evidence" value="ECO:0007669"/>
    <property type="project" value="TreeGrafter"/>
</dbReference>
<comment type="caution">
    <text evidence="6">The sequence shown here is derived from an EMBL/GenBank/DDBJ whole genome shotgun (WGS) entry which is preliminary data.</text>
</comment>
<evidence type="ECO:0000313" key="6">
    <source>
        <dbReference type="EMBL" id="KAK6507817.1"/>
    </source>
</evidence>
<evidence type="ECO:0000259" key="5">
    <source>
        <dbReference type="PROSITE" id="PS51635"/>
    </source>
</evidence>
<dbReference type="PANTHER" id="PTHR24185:SF1">
    <property type="entry name" value="CALCIUM-INDEPENDENT PHOSPHOLIPASE A2-GAMMA"/>
    <property type="match status" value="1"/>
</dbReference>
<evidence type="ECO:0000313" key="7">
    <source>
        <dbReference type="Proteomes" id="UP001370758"/>
    </source>
</evidence>
<evidence type="ECO:0000256" key="2">
    <source>
        <dbReference type="ARBA" id="ARBA00022963"/>
    </source>
</evidence>
<dbReference type="Gene3D" id="3.40.1090.10">
    <property type="entry name" value="Cytosolic phospholipase A2 catalytic domain"/>
    <property type="match status" value="1"/>
</dbReference>
<feature type="active site" description="Nucleophile" evidence="4">
    <location>
        <position position="78"/>
    </location>
</feature>
<sequence length="540" mass="60424">MSEFKFRIDKCALCNVRFTNQTFDLEPPSAGVRLLSLDGGGCRAVITIEVLRQLSEALLKLGIQSAICKNFDLCVGTSAGALILLKMLRGRNCTDQLMDEFKTLASRLFQPRKGLLSRMGKSLTGGIRTLLTDGWMNTPAFNRLLQDNLPNGKFFGGARGSKFKDITRIGVTTVRSDSTACLLANYNGNSRHDNKGYEFLREDDFGDEVEVWEAGRCSAGIPGYFEPMLLGQKGAYFDDGGLRFNNPAGLAMNESKRIWELPKNLDILLSVGTGFMKSQAPVSLSSLRNRSLVRIGRYFLASLCGESTWHNVQAVAADHDQYKGKLRRVNIELQNNEASIDDPSIMEPLISKTNQILRDSAQINEIANILASSQFYFELDHAVRRGGRIQCIGRILSRLGAGSTSLIEFTRKIENSQFFVPGKKIKCAPSSLILNVVRGAAFERHVKFYIPAMQPLRFDIQFQLRPTEDRRSISGFPANLGFLKTANNIFNLRYKFSSGTRKRSANDSWGKDQICGSCHENKRRKIESERIDDLADWHVE</sequence>
<keyword evidence="2 4" id="KW-0442">Lipid degradation</keyword>
<dbReference type="PANTHER" id="PTHR24185">
    <property type="entry name" value="CALCIUM-INDEPENDENT PHOSPHOLIPASE A2-GAMMA"/>
    <property type="match status" value="1"/>
</dbReference>
<dbReference type="InterPro" id="IPR016035">
    <property type="entry name" value="Acyl_Trfase/lysoPLipase"/>
</dbReference>
<dbReference type="EMBL" id="JAVHJL010000003">
    <property type="protein sequence ID" value="KAK6507817.1"/>
    <property type="molecule type" value="Genomic_DNA"/>
</dbReference>
<gene>
    <name evidence="6" type="ORF">TWF481_006238</name>
</gene>
<comment type="caution">
    <text evidence="4">Lacks conserved residue(s) required for the propagation of feature annotation.</text>
</comment>